<keyword evidence="2" id="KW-1133">Transmembrane helix</keyword>
<feature type="compositionally biased region" description="Low complexity" evidence="1">
    <location>
        <begin position="348"/>
        <end position="362"/>
    </location>
</feature>
<organism evidence="3 4">
    <name type="scientific">Trametes pubescens</name>
    <name type="common">White-rot fungus</name>
    <dbReference type="NCBI Taxonomy" id="154538"/>
    <lineage>
        <taxon>Eukaryota</taxon>
        <taxon>Fungi</taxon>
        <taxon>Dikarya</taxon>
        <taxon>Basidiomycota</taxon>
        <taxon>Agaricomycotina</taxon>
        <taxon>Agaricomycetes</taxon>
        <taxon>Polyporales</taxon>
        <taxon>Polyporaceae</taxon>
        <taxon>Trametes</taxon>
    </lineage>
</organism>
<evidence type="ECO:0000313" key="4">
    <source>
        <dbReference type="Proteomes" id="UP000184267"/>
    </source>
</evidence>
<comment type="caution">
    <text evidence="3">The sequence shown here is derived from an EMBL/GenBank/DDBJ whole genome shotgun (WGS) entry which is preliminary data.</text>
</comment>
<proteinExistence type="predicted"/>
<keyword evidence="2" id="KW-0812">Transmembrane</keyword>
<dbReference type="OrthoDB" id="6474464at2759"/>
<dbReference type="STRING" id="154538.A0A1M2V3V0"/>
<dbReference type="Proteomes" id="UP000184267">
    <property type="component" value="Unassembled WGS sequence"/>
</dbReference>
<feature type="region of interest" description="Disordered" evidence="1">
    <location>
        <begin position="279"/>
        <end position="369"/>
    </location>
</feature>
<sequence length="506" mass="54530">MDELREYRRTIEEVKIKLRNAPLISCSGGGGMAENADRLCEWARAVDLNVFLNYIGGDPPAWPLPPTPPGSPEQKKTDVTGDTTGRATPQLKVDTSSKAAGASMSTAAGTTAVPPTSVAIDQTTRAINGLLNAMQQTLGALGNTFDVLGEQTLSVATLGPAVDAVIKIEKVRKEVNTRHAKQDVAMKSTEDSVKGRVADIIREKLRPKVDEMVADAVAQHVQNRVRDELRKQVSQKLKNELEEHRRRILEVKIALANAIRHSWVLDASSEAQRHNAHIPSDAFGHQPLHPLLRPFAGGAPLGTPERAANGSGGTRLPAENKKKDKDSKKKNGAADGTSNGNGAGPDGGSSADAGTRAPGAAAVETPSPSPLFPQFISDLRTMAPGAARQLVVDYGLAGDGEDEEDWDDDASTVKDDKNTGKKGNTSKDSDKPKPETPKQKEEREKKEAAHEAAREQKLQERERRRTEHLNDFMRFIGVSSLFSCLVLCLLFSTCGAFTLTVLRAEN</sequence>
<feature type="compositionally biased region" description="Acidic residues" evidence="1">
    <location>
        <begin position="399"/>
        <end position="410"/>
    </location>
</feature>
<feature type="compositionally biased region" description="Basic and acidic residues" evidence="1">
    <location>
        <begin position="411"/>
        <end position="462"/>
    </location>
</feature>
<dbReference type="EMBL" id="MNAD01001692">
    <property type="protein sequence ID" value="OJT02223.1"/>
    <property type="molecule type" value="Genomic_DNA"/>
</dbReference>
<dbReference type="OMA" id="CEWARAV"/>
<feature type="compositionally biased region" description="Basic and acidic residues" evidence="1">
    <location>
        <begin position="318"/>
        <end position="329"/>
    </location>
</feature>
<feature type="region of interest" description="Disordered" evidence="1">
    <location>
        <begin position="61"/>
        <end position="110"/>
    </location>
</feature>
<accession>A0A1M2V3V0</accession>
<gene>
    <name evidence="3" type="ORF">TRAPUB_7250</name>
</gene>
<feature type="region of interest" description="Disordered" evidence="1">
    <location>
        <begin position="399"/>
        <end position="462"/>
    </location>
</feature>
<feature type="compositionally biased region" description="Low complexity" evidence="1">
    <location>
        <begin position="96"/>
        <end position="110"/>
    </location>
</feature>
<feature type="transmembrane region" description="Helical" evidence="2">
    <location>
        <begin position="472"/>
        <end position="502"/>
    </location>
</feature>
<protein>
    <submittedName>
        <fullName evidence="3">Uncharacterized protein</fullName>
    </submittedName>
</protein>
<keyword evidence="2" id="KW-0472">Membrane</keyword>
<dbReference type="AlphaFoldDB" id="A0A1M2V3V0"/>
<reference evidence="3 4" key="1">
    <citation type="submission" date="2016-10" db="EMBL/GenBank/DDBJ databases">
        <title>Genome sequence of the basidiomycete white-rot fungus Trametes pubescens.</title>
        <authorList>
            <person name="Makela M.R."/>
            <person name="Granchi Z."/>
            <person name="Peng M."/>
            <person name="De Vries R.P."/>
            <person name="Grigoriev I."/>
            <person name="Riley R."/>
            <person name="Hilden K."/>
        </authorList>
    </citation>
    <scope>NUCLEOTIDE SEQUENCE [LARGE SCALE GENOMIC DNA]</scope>
    <source>
        <strain evidence="3 4">FBCC735</strain>
    </source>
</reference>
<feature type="compositionally biased region" description="Pro residues" evidence="1">
    <location>
        <begin position="61"/>
        <end position="71"/>
    </location>
</feature>
<evidence type="ECO:0000256" key="2">
    <source>
        <dbReference type="SAM" id="Phobius"/>
    </source>
</evidence>
<evidence type="ECO:0000256" key="1">
    <source>
        <dbReference type="SAM" id="MobiDB-lite"/>
    </source>
</evidence>
<evidence type="ECO:0000313" key="3">
    <source>
        <dbReference type="EMBL" id="OJT02223.1"/>
    </source>
</evidence>
<keyword evidence="4" id="KW-1185">Reference proteome</keyword>
<name>A0A1M2V3V0_TRAPU</name>